<sequence length="130" mass="14756">MSHFHAVIWIDHKEARVFHFNPSEADKFVVHSDHADRHIHHKRTIGSGHEPEDQHFLQSAMEAIADAGAVLIVGPANTKHALEKYIEKHNPSLKQKIAAVENVDHPSDGQIVAHARKYFKAEDRQTPQVR</sequence>
<name>A0A318TC49_9BRAD</name>
<gene>
    <name evidence="1" type="ORF">BJ122_11119</name>
</gene>
<dbReference type="EMBL" id="QJTI01000011">
    <property type="protein sequence ID" value="PYF02521.1"/>
    <property type="molecule type" value="Genomic_DNA"/>
</dbReference>
<dbReference type="SUPFAM" id="SSF53137">
    <property type="entry name" value="Translational machinery components"/>
    <property type="match status" value="1"/>
</dbReference>
<organism evidence="1 2">
    <name type="scientific">Rhodopseudomonas faecalis</name>
    <dbReference type="NCBI Taxonomy" id="99655"/>
    <lineage>
        <taxon>Bacteria</taxon>
        <taxon>Pseudomonadati</taxon>
        <taxon>Pseudomonadota</taxon>
        <taxon>Alphaproteobacteria</taxon>
        <taxon>Hyphomicrobiales</taxon>
        <taxon>Nitrobacteraceae</taxon>
        <taxon>Rhodopseudomonas</taxon>
    </lineage>
</organism>
<dbReference type="Gene3D" id="3.30.420.60">
    <property type="entry name" value="eRF1 domain 2"/>
    <property type="match status" value="1"/>
</dbReference>
<proteinExistence type="predicted"/>
<reference evidence="1 2" key="1">
    <citation type="submission" date="2018-06" db="EMBL/GenBank/DDBJ databases">
        <title>Genomic Encyclopedia of Archaeal and Bacterial Type Strains, Phase II (KMG-II): from individual species to whole genera.</title>
        <authorList>
            <person name="Goeker M."/>
        </authorList>
    </citation>
    <scope>NUCLEOTIDE SEQUENCE [LARGE SCALE GENOMIC DNA]</scope>
    <source>
        <strain evidence="1 2">JCM 11668</strain>
    </source>
</reference>
<protein>
    <recommendedName>
        <fullName evidence="3">Translational machinery protein</fullName>
    </recommendedName>
</protein>
<evidence type="ECO:0000313" key="2">
    <source>
        <dbReference type="Proteomes" id="UP000248148"/>
    </source>
</evidence>
<evidence type="ECO:0008006" key="3">
    <source>
        <dbReference type="Google" id="ProtNLM"/>
    </source>
</evidence>
<evidence type="ECO:0000313" key="1">
    <source>
        <dbReference type="EMBL" id="PYF02521.1"/>
    </source>
</evidence>
<dbReference type="Proteomes" id="UP000248148">
    <property type="component" value="Unassembled WGS sequence"/>
</dbReference>
<keyword evidence="2" id="KW-1185">Reference proteome</keyword>
<dbReference type="InterPro" id="IPR042226">
    <property type="entry name" value="eFR1_2_sf"/>
</dbReference>
<comment type="caution">
    <text evidence="1">The sequence shown here is derived from an EMBL/GenBank/DDBJ whole genome shotgun (WGS) entry which is preliminary data.</text>
</comment>
<dbReference type="AlphaFoldDB" id="A0A318TC49"/>
<accession>A0A318TC49</accession>